<accession>A0ABW0S9L1</accession>
<protein>
    <submittedName>
        <fullName evidence="6">OmpA family protein</fullName>
    </submittedName>
</protein>
<feature type="domain" description="OmpA-like" evidence="5">
    <location>
        <begin position="208"/>
        <end position="322"/>
    </location>
</feature>
<comment type="subcellular location">
    <subcellularLocation>
        <location evidence="1">Cell outer membrane</location>
    </subcellularLocation>
</comment>
<dbReference type="PROSITE" id="PS51123">
    <property type="entry name" value="OMPA_2"/>
    <property type="match status" value="1"/>
</dbReference>
<keyword evidence="3" id="KW-0998">Cell outer membrane</keyword>
<evidence type="ECO:0000259" key="5">
    <source>
        <dbReference type="PROSITE" id="PS51123"/>
    </source>
</evidence>
<dbReference type="CDD" id="cd07185">
    <property type="entry name" value="OmpA_C-like"/>
    <property type="match status" value="1"/>
</dbReference>
<dbReference type="EMBL" id="JBHSNA010000002">
    <property type="protein sequence ID" value="MFC5565613.1"/>
    <property type="molecule type" value="Genomic_DNA"/>
</dbReference>
<dbReference type="Pfam" id="PF00691">
    <property type="entry name" value="OmpA"/>
    <property type="match status" value="1"/>
</dbReference>
<evidence type="ECO:0000256" key="2">
    <source>
        <dbReference type="ARBA" id="ARBA00023136"/>
    </source>
</evidence>
<dbReference type="RefSeq" id="WP_209838152.1">
    <property type="nucleotide sequence ID" value="NZ_JAGGJP010000002.1"/>
</dbReference>
<name>A0ABW0S9L1_9RHOB</name>
<dbReference type="PANTHER" id="PTHR30329">
    <property type="entry name" value="STATOR ELEMENT OF FLAGELLAR MOTOR COMPLEX"/>
    <property type="match status" value="1"/>
</dbReference>
<comment type="caution">
    <text evidence="6">The sequence shown here is derived from an EMBL/GenBank/DDBJ whole genome shotgun (WGS) entry which is preliminary data.</text>
</comment>
<dbReference type="InterPro" id="IPR036737">
    <property type="entry name" value="OmpA-like_sf"/>
</dbReference>
<dbReference type="InterPro" id="IPR006665">
    <property type="entry name" value="OmpA-like"/>
</dbReference>
<evidence type="ECO:0000313" key="7">
    <source>
        <dbReference type="Proteomes" id="UP001596056"/>
    </source>
</evidence>
<dbReference type="PRINTS" id="PR01021">
    <property type="entry name" value="OMPADOMAIN"/>
</dbReference>
<evidence type="ECO:0000256" key="1">
    <source>
        <dbReference type="ARBA" id="ARBA00004442"/>
    </source>
</evidence>
<reference evidence="7" key="1">
    <citation type="journal article" date="2019" name="Int. J. Syst. Evol. Microbiol.">
        <title>The Global Catalogue of Microorganisms (GCM) 10K type strain sequencing project: providing services to taxonomists for standard genome sequencing and annotation.</title>
        <authorList>
            <consortium name="The Broad Institute Genomics Platform"/>
            <consortium name="The Broad Institute Genome Sequencing Center for Infectious Disease"/>
            <person name="Wu L."/>
            <person name="Ma J."/>
        </authorList>
    </citation>
    <scope>NUCLEOTIDE SEQUENCE [LARGE SCALE GENOMIC DNA]</scope>
    <source>
        <strain evidence="7">KACC 11588</strain>
    </source>
</reference>
<dbReference type="PANTHER" id="PTHR30329:SF21">
    <property type="entry name" value="LIPOPROTEIN YIAD-RELATED"/>
    <property type="match status" value="1"/>
</dbReference>
<dbReference type="Proteomes" id="UP001596056">
    <property type="component" value="Unassembled WGS sequence"/>
</dbReference>
<dbReference type="Gene3D" id="3.30.1330.60">
    <property type="entry name" value="OmpA-like domain"/>
    <property type="match status" value="1"/>
</dbReference>
<keyword evidence="7" id="KW-1185">Reference proteome</keyword>
<proteinExistence type="predicted"/>
<sequence>MSRRGGRASGGQSGGGRATGWALPGLALALALGACPAGAVTLEVRGPVVLALERSEPLGRHAIATGPWAEDGGAPVLAAEGAVTRRVWQVNAAGRTVLQILAPLREQVAAQGFRPLLDCEAEACGGFDFRAAVEILPPPAMFVDLVDFHYLSARRGGEVLSLLVSRSDAQGFVQLVAVAPADPTDPVPPAAPEAGPAPAASDLAARIEGEGRVVLEGLAFASGGAELGPDGGAALAALAAYLAANPGRRVAIVGHTDAEGSLAANVALSKRRAEAVADRLVALGVGRGRLVAEGMGWLAPRATNLTAEGRAANRRVEALVLP</sequence>
<evidence type="ECO:0000256" key="4">
    <source>
        <dbReference type="PROSITE-ProRule" id="PRU00473"/>
    </source>
</evidence>
<evidence type="ECO:0000256" key="3">
    <source>
        <dbReference type="ARBA" id="ARBA00023237"/>
    </source>
</evidence>
<gene>
    <name evidence="6" type="ORF">ACFPOC_04180</name>
</gene>
<evidence type="ECO:0000313" key="6">
    <source>
        <dbReference type="EMBL" id="MFC5565613.1"/>
    </source>
</evidence>
<dbReference type="SUPFAM" id="SSF103088">
    <property type="entry name" value="OmpA-like"/>
    <property type="match status" value="1"/>
</dbReference>
<dbReference type="InterPro" id="IPR050330">
    <property type="entry name" value="Bact_OuterMem_StrucFunc"/>
</dbReference>
<dbReference type="PROSITE" id="PS51257">
    <property type="entry name" value="PROKAR_LIPOPROTEIN"/>
    <property type="match status" value="1"/>
</dbReference>
<dbReference type="InterPro" id="IPR006664">
    <property type="entry name" value="OMP_bac"/>
</dbReference>
<keyword evidence="2 4" id="KW-0472">Membrane</keyword>
<organism evidence="6 7">
    <name type="scientific">Rubellimicrobium aerolatum</name>
    <dbReference type="NCBI Taxonomy" id="490979"/>
    <lineage>
        <taxon>Bacteria</taxon>
        <taxon>Pseudomonadati</taxon>
        <taxon>Pseudomonadota</taxon>
        <taxon>Alphaproteobacteria</taxon>
        <taxon>Rhodobacterales</taxon>
        <taxon>Roseobacteraceae</taxon>
        <taxon>Rubellimicrobium</taxon>
    </lineage>
</organism>